<reference evidence="1" key="2">
    <citation type="journal article" date="2024" name="Antonie Van Leeuwenhoek">
        <title>Roseihalotalea indica gen. nov., sp. nov., a halophilic Bacteroidetes from mesopelagic Southwest Indian Ocean with higher carbohydrate metabolic potential.</title>
        <authorList>
            <person name="Chen B."/>
            <person name="Zhang M."/>
            <person name="Lin D."/>
            <person name="Ye J."/>
            <person name="Tang K."/>
        </authorList>
    </citation>
    <scope>NUCLEOTIDE SEQUENCE</scope>
    <source>
        <strain evidence="1">TK19036</strain>
    </source>
</reference>
<organism evidence="1">
    <name type="scientific">Roseihalotalea indica</name>
    <dbReference type="NCBI Taxonomy" id="2867963"/>
    <lineage>
        <taxon>Bacteria</taxon>
        <taxon>Pseudomonadati</taxon>
        <taxon>Bacteroidota</taxon>
        <taxon>Cytophagia</taxon>
        <taxon>Cytophagales</taxon>
        <taxon>Catalimonadaceae</taxon>
        <taxon>Roseihalotalea</taxon>
    </lineage>
</organism>
<dbReference type="AlphaFoldDB" id="A0AA49GJJ0"/>
<evidence type="ECO:0000313" key="1">
    <source>
        <dbReference type="EMBL" id="WKN34851.1"/>
    </source>
</evidence>
<gene>
    <name evidence="1" type="ORF">K4G66_20975</name>
</gene>
<dbReference type="PROSITE" id="PS51257">
    <property type="entry name" value="PROKAR_LIPOPROTEIN"/>
    <property type="match status" value="1"/>
</dbReference>
<reference evidence="1" key="1">
    <citation type="journal article" date="2023" name="Comput. Struct. Biotechnol. J.">
        <title>Discovery of a novel marine Bacteroidetes with a rich repertoire of carbohydrate-active enzymes.</title>
        <authorList>
            <person name="Chen B."/>
            <person name="Liu G."/>
            <person name="Chen Q."/>
            <person name="Wang H."/>
            <person name="Liu L."/>
            <person name="Tang K."/>
        </authorList>
    </citation>
    <scope>NUCLEOTIDE SEQUENCE</scope>
    <source>
        <strain evidence="1">TK19036</strain>
    </source>
</reference>
<accession>A0AA49GJJ0</accession>
<proteinExistence type="predicted"/>
<name>A0AA49GJJ0_9BACT</name>
<sequence length="419" mass="45460">MKSIHLFFILLVGSLLLGSCDDEGSDTPTPDLGEGTESGSKFIITATPLASEGVADYILTADDLSTGSVSTTGNGIEQDGTYRYYVTNNNKFFSMLYGQGNPGAVTTYELNAEGELEMLSDFQSETVRAFAAVDDDILTIKMTASADDPYLYWYRISTNSLTIVDEGQINAQEVADKENGELSYFSWITPKDDKVYLPYFTIKGTPEGNWGTDYPDEANIAVYSYPEMELLETLTDDRTSFIGRYFTSGLTFDEQGDGYAFSSAVPMDADYQLVPTLPSAVTRVSNATGDFDDYYFNLEEASDGYVIDSHIYAGNGKFIGIMQNKAEMNTAWGGGTEYAIIDVYNKTFSWVTGMPDGATVTNVTTGGNNLVSEDGSTVYVGVTTETGSFVYNIDVASATATQGLEVEGGIITAINMLTY</sequence>
<dbReference type="Pfam" id="PF14298">
    <property type="entry name" value="DUF4374"/>
    <property type="match status" value="2"/>
</dbReference>
<dbReference type="InterPro" id="IPR025401">
    <property type="entry name" value="DUF4374"/>
</dbReference>
<dbReference type="EMBL" id="CP120682">
    <property type="protein sequence ID" value="WKN34851.1"/>
    <property type="molecule type" value="Genomic_DNA"/>
</dbReference>
<protein>
    <submittedName>
        <fullName evidence="1">DUF4374 domain-containing protein</fullName>
    </submittedName>
</protein>